<dbReference type="RefSeq" id="WP_007077583.1">
    <property type="nucleotide sequence ID" value="NZ_CM001024.1"/>
</dbReference>
<dbReference type="HOGENOM" id="CLU_116274_0_0_11"/>
<feature type="transmembrane region" description="Helical" evidence="1">
    <location>
        <begin position="26"/>
        <end position="49"/>
    </location>
</feature>
<accession>E2S9C1</accession>
<reference evidence="2" key="1">
    <citation type="submission" date="2010-08" db="EMBL/GenBank/DDBJ databases">
        <authorList>
            <person name="Muzny D."/>
            <person name="Qin X."/>
            <person name="Buhay C."/>
            <person name="Dugan-Rocha S."/>
            <person name="Ding Y."/>
            <person name="Chen G."/>
            <person name="Hawes A."/>
            <person name="Holder M."/>
            <person name="Jhangiani S."/>
            <person name="Johnson A."/>
            <person name="Khan Z."/>
            <person name="Li Z."/>
            <person name="Liu W."/>
            <person name="Liu X."/>
            <person name="Perez L."/>
            <person name="Shen H."/>
            <person name="Wang Q."/>
            <person name="Watt J."/>
            <person name="Xi L."/>
            <person name="Xin Y."/>
            <person name="Zhou J."/>
            <person name="Deng J."/>
            <person name="Jiang H."/>
            <person name="Liu Y."/>
            <person name="Qu J."/>
            <person name="Song X.-Z."/>
            <person name="Zhang L."/>
            <person name="Villasana D."/>
            <person name="Johnson A."/>
            <person name="Liu J."/>
            <person name="Liyanage D."/>
            <person name="Lorensuhewa L."/>
            <person name="Robinson T."/>
            <person name="Song A."/>
            <person name="Song B.-B."/>
            <person name="Dinh H."/>
            <person name="Thornton R."/>
            <person name="Coyle M."/>
            <person name="Francisco L."/>
            <person name="Jackson L."/>
            <person name="Javaid M."/>
            <person name="Korchina V."/>
            <person name="Kovar C."/>
            <person name="Mata R."/>
            <person name="Mathew T."/>
            <person name="Ngo R."/>
            <person name="Nguyen L."/>
            <person name="Nguyen N."/>
            <person name="Okwuonu G."/>
            <person name="Ongeri F."/>
            <person name="Pham C."/>
            <person name="Simmons D."/>
            <person name="Wilczek-Boney K."/>
            <person name="Hale W."/>
            <person name="Jakkamsetti A."/>
            <person name="Pham P."/>
            <person name="Ruth R."/>
            <person name="San Lucas F."/>
            <person name="Warren J."/>
            <person name="Zhang J."/>
            <person name="Zhao Z."/>
            <person name="Zhou C."/>
            <person name="Zhu D."/>
            <person name="Lee S."/>
            <person name="Bess C."/>
            <person name="Blankenburg K."/>
            <person name="Forbes L."/>
            <person name="Fu Q."/>
            <person name="Gubbala S."/>
            <person name="Hirani K."/>
            <person name="Jayaseelan J.C."/>
            <person name="Lara F."/>
            <person name="Munidasa M."/>
            <person name="Palculict T."/>
            <person name="Patil S."/>
            <person name="Pu L.-L."/>
            <person name="Saada N."/>
            <person name="Tang L."/>
            <person name="Weissenberger G."/>
            <person name="Zhu Y."/>
            <person name="Hemphill L."/>
            <person name="Shang Y."/>
            <person name="Youmans B."/>
            <person name="Ayvaz T."/>
            <person name="Ross M."/>
            <person name="Santibanez J."/>
            <person name="Aqrawi P."/>
            <person name="Gross S."/>
            <person name="Joshi V."/>
            <person name="Fowler G."/>
            <person name="Nazareth L."/>
            <person name="Reid J."/>
            <person name="Worley K."/>
            <person name="Petrosino J."/>
            <person name="Highlander S."/>
            <person name="Gibbs R."/>
        </authorList>
    </citation>
    <scope>NUCLEOTIDE SEQUENCE [LARGE SCALE GENOMIC DNA]</scope>
    <source>
        <strain evidence="2">DSM 15272</strain>
    </source>
</reference>
<keyword evidence="3" id="KW-1185">Reference proteome</keyword>
<organism evidence="2 3">
    <name type="scientific">Aeromicrobium marinum DSM 15272</name>
    <dbReference type="NCBI Taxonomy" id="585531"/>
    <lineage>
        <taxon>Bacteria</taxon>
        <taxon>Bacillati</taxon>
        <taxon>Actinomycetota</taxon>
        <taxon>Actinomycetes</taxon>
        <taxon>Propionibacteriales</taxon>
        <taxon>Nocardioidaceae</taxon>
        <taxon>Aeromicrobium</taxon>
    </lineage>
</organism>
<evidence type="ECO:0000313" key="3">
    <source>
        <dbReference type="Proteomes" id="UP000003111"/>
    </source>
</evidence>
<evidence type="ECO:0000313" key="2">
    <source>
        <dbReference type="EMBL" id="EFQ83845.1"/>
    </source>
</evidence>
<keyword evidence="1" id="KW-1133">Transmembrane helix</keyword>
<proteinExistence type="predicted"/>
<dbReference type="EMBL" id="ACLF03000003">
    <property type="protein sequence ID" value="EFQ83845.1"/>
    <property type="molecule type" value="Genomic_DNA"/>
</dbReference>
<sequence>MTAAPPPPPGQPYAQPAKKRRTGRTILFVLLGLMAFGLVSCVALAAVFVNEVDEVVQESEAQDAAPGGPDNPLAITPGEAFSVAGFDYQPGWSVGADVFGLIEIRDLRVQNNRPDQDGAIVEVRFMRGQEVVGLSNCTTEQIPVGQITSLSCLSGDDFTDAYDTITIRDTF</sequence>
<keyword evidence="1" id="KW-0472">Membrane</keyword>
<dbReference type="Proteomes" id="UP000003111">
    <property type="component" value="Unassembled WGS sequence"/>
</dbReference>
<dbReference type="OrthoDB" id="3788564at2"/>
<gene>
    <name evidence="2" type="ORF">HMPREF0063_10561</name>
</gene>
<keyword evidence="1" id="KW-0812">Transmembrane</keyword>
<dbReference type="eggNOG" id="ENOG5031Q0W">
    <property type="taxonomic scope" value="Bacteria"/>
</dbReference>
<protein>
    <submittedName>
        <fullName evidence="2">Uncharacterized protein</fullName>
    </submittedName>
</protein>
<comment type="caution">
    <text evidence="2">The sequence shown here is derived from an EMBL/GenBank/DDBJ whole genome shotgun (WGS) entry which is preliminary data.</text>
</comment>
<dbReference type="AlphaFoldDB" id="E2S9C1"/>
<name>E2S9C1_9ACTN</name>
<dbReference type="STRING" id="585531.HMPREF0063_10561"/>
<evidence type="ECO:0000256" key="1">
    <source>
        <dbReference type="SAM" id="Phobius"/>
    </source>
</evidence>